<dbReference type="PANTHER" id="PTHR20861">
    <property type="entry name" value="HOMOSERINE/4-DIPHOSPHOCYTIDYL-2-C-METHYL-D-ERYTHRITOL KINASE"/>
    <property type="match status" value="1"/>
</dbReference>
<dbReference type="NCBIfam" id="TIGR00144">
    <property type="entry name" value="beta_RFAP_syn"/>
    <property type="match status" value="1"/>
</dbReference>
<dbReference type="InterPro" id="IPR020568">
    <property type="entry name" value="Ribosomal_Su5_D2-typ_SF"/>
</dbReference>
<evidence type="ECO:0000313" key="6">
    <source>
        <dbReference type="Proteomes" id="UP001156881"/>
    </source>
</evidence>
<name>A0ABQ6CWH9_9HYPH</name>
<keyword evidence="6" id="KW-1185">Reference proteome</keyword>
<evidence type="ECO:0000259" key="4">
    <source>
        <dbReference type="Pfam" id="PF08544"/>
    </source>
</evidence>
<dbReference type="InterPro" id="IPR014721">
    <property type="entry name" value="Ribsml_uS5_D2-typ_fold_subgr"/>
</dbReference>
<dbReference type="EMBL" id="BSPG01000001">
    <property type="protein sequence ID" value="GLS42444.1"/>
    <property type="molecule type" value="Genomic_DNA"/>
</dbReference>
<protein>
    <submittedName>
        <fullName evidence="5">Beta-ribofuranosylaminobenzene 5'-phosphate synthase</fullName>
    </submittedName>
</protein>
<keyword evidence="2" id="KW-0418">Kinase</keyword>
<dbReference type="Gene3D" id="3.30.230.10">
    <property type="match status" value="1"/>
</dbReference>
<gene>
    <name evidence="5" type="ORF">GCM10007884_04290</name>
</gene>
<dbReference type="InterPro" id="IPR004422">
    <property type="entry name" value="RFAP_synthase"/>
</dbReference>
<sequence length="355" mass="36734">MGEAGEFDPGERPGPLGMREGIVVAESADRMGATTTGSVRKAGTAAVRVRAPARLHFGFLDMHGGLGRRFGSIGLAIDSPAVQIKASAAPRASAKGAEAERIRTYLLAAAAHLDVPDAVAIEVEEAIPAHAGFGSGTQLALSVAAALARLNGLSVDLLDFADVLDRGNRSGVGLAAFTEGGLIVDGGRDGTGAPPPVISRLPWPEAWRVVLILDEGATGVHGHRETEAFRDLPPFEETRAAEICRITLMQVLPAAATADLDTFGRGITTIQDRIGDYFAPHQGGRYASAAVAEALGAVAAQGISGYGQSSWGPTGFALMQSERDAQALVSSLQRPGRLRFVVAQGRNDGASVSDI</sequence>
<dbReference type="Pfam" id="PF00288">
    <property type="entry name" value="GHMP_kinases_N"/>
    <property type="match status" value="1"/>
</dbReference>
<dbReference type="Proteomes" id="UP001156881">
    <property type="component" value="Unassembled WGS sequence"/>
</dbReference>
<dbReference type="Pfam" id="PF08544">
    <property type="entry name" value="GHMP_kinases_C"/>
    <property type="match status" value="1"/>
</dbReference>
<evidence type="ECO:0000313" key="5">
    <source>
        <dbReference type="EMBL" id="GLS42444.1"/>
    </source>
</evidence>
<dbReference type="PIRSF" id="PIRSF004884">
    <property type="entry name" value="Sugar_kin_arch"/>
    <property type="match status" value="1"/>
</dbReference>
<proteinExistence type="predicted"/>
<comment type="caution">
    <text evidence="5">The sequence shown here is derived from an EMBL/GenBank/DDBJ whole genome shotgun (WGS) entry which is preliminary data.</text>
</comment>
<organism evidence="5 6">
    <name type="scientific">Methylobacterium brachythecii</name>
    <dbReference type="NCBI Taxonomy" id="1176177"/>
    <lineage>
        <taxon>Bacteria</taxon>
        <taxon>Pseudomonadati</taxon>
        <taxon>Pseudomonadota</taxon>
        <taxon>Alphaproteobacteria</taxon>
        <taxon>Hyphomicrobiales</taxon>
        <taxon>Methylobacteriaceae</taxon>
        <taxon>Methylobacterium</taxon>
    </lineage>
</organism>
<dbReference type="SUPFAM" id="SSF54211">
    <property type="entry name" value="Ribosomal protein S5 domain 2-like"/>
    <property type="match status" value="1"/>
</dbReference>
<dbReference type="InterPro" id="IPR006204">
    <property type="entry name" value="GHMP_kinase_N_dom"/>
</dbReference>
<keyword evidence="1" id="KW-0808">Transferase</keyword>
<evidence type="ECO:0000256" key="2">
    <source>
        <dbReference type="ARBA" id="ARBA00022777"/>
    </source>
</evidence>
<dbReference type="PANTHER" id="PTHR20861:SF6">
    <property type="entry name" value="BETA-RIBOFURANOSYLPHENOL 5'-PHOSPHATE SYNTHASE"/>
    <property type="match status" value="1"/>
</dbReference>
<evidence type="ECO:0000259" key="3">
    <source>
        <dbReference type="Pfam" id="PF00288"/>
    </source>
</evidence>
<accession>A0ABQ6CWH9</accession>
<evidence type="ECO:0000256" key="1">
    <source>
        <dbReference type="ARBA" id="ARBA00022679"/>
    </source>
</evidence>
<reference evidence="6" key="1">
    <citation type="journal article" date="2019" name="Int. J. Syst. Evol. Microbiol.">
        <title>The Global Catalogue of Microorganisms (GCM) 10K type strain sequencing project: providing services to taxonomists for standard genome sequencing and annotation.</title>
        <authorList>
            <consortium name="The Broad Institute Genomics Platform"/>
            <consortium name="The Broad Institute Genome Sequencing Center for Infectious Disease"/>
            <person name="Wu L."/>
            <person name="Ma J."/>
        </authorList>
    </citation>
    <scope>NUCLEOTIDE SEQUENCE [LARGE SCALE GENOMIC DNA]</scope>
    <source>
        <strain evidence="6">NBRC 107710</strain>
    </source>
</reference>
<feature type="domain" description="GHMP kinase C-terminal" evidence="4">
    <location>
        <begin position="253"/>
        <end position="336"/>
    </location>
</feature>
<feature type="domain" description="GHMP kinase N-terminal" evidence="3">
    <location>
        <begin position="110"/>
        <end position="180"/>
    </location>
</feature>
<dbReference type="InterPro" id="IPR013750">
    <property type="entry name" value="GHMP_kinase_C_dom"/>
</dbReference>